<dbReference type="RefSeq" id="WP_323304163.1">
    <property type="nucleotide sequence ID" value="NZ_JAYGHX010000001.1"/>
</dbReference>
<keyword evidence="6 9" id="KW-0560">Oxidoreductase</keyword>
<dbReference type="Proteomes" id="UP001304461">
    <property type="component" value="Unassembled WGS sequence"/>
</dbReference>
<feature type="transmembrane region" description="Helical" evidence="10">
    <location>
        <begin position="86"/>
        <end position="116"/>
    </location>
</feature>
<dbReference type="Gene3D" id="3.30.390.30">
    <property type="match status" value="1"/>
</dbReference>
<accession>A0ABU5RQJ7</accession>
<dbReference type="InterPro" id="IPR023753">
    <property type="entry name" value="FAD/NAD-binding_dom"/>
</dbReference>
<evidence type="ECO:0000259" key="11">
    <source>
        <dbReference type="Pfam" id="PF02852"/>
    </source>
</evidence>
<dbReference type="InterPro" id="IPR016156">
    <property type="entry name" value="FAD/NAD-linked_Rdtase_dimer_sf"/>
</dbReference>
<keyword evidence="10" id="KW-0812">Transmembrane</keyword>
<dbReference type="EMBL" id="JAYGHX010000001">
    <property type="protein sequence ID" value="MEA5390043.1"/>
    <property type="molecule type" value="Genomic_DNA"/>
</dbReference>
<dbReference type="InterPro" id="IPR012999">
    <property type="entry name" value="Pyr_OxRdtase_I_AS"/>
</dbReference>
<keyword evidence="3 9" id="KW-0285">Flavoprotein</keyword>
<evidence type="ECO:0000313" key="15">
    <source>
        <dbReference type="Proteomes" id="UP001304461"/>
    </source>
</evidence>
<feature type="domain" description="VTT" evidence="13">
    <location>
        <begin position="78"/>
        <end position="191"/>
    </location>
</feature>
<reference evidence="14 15" key="1">
    <citation type="submission" date="2023-12" db="EMBL/GenBank/DDBJ databases">
        <title>Baltic Sea Cyanobacteria.</title>
        <authorList>
            <person name="Delbaje E."/>
            <person name="Fewer D.P."/>
            <person name="Shishido T.K."/>
        </authorList>
    </citation>
    <scope>NUCLEOTIDE SEQUENCE [LARGE SCALE GENOMIC DNA]</scope>
    <source>
        <strain evidence="14 15">UHCC 0139</strain>
    </source>
</reference>
<evidence type="ECO:0000256" key="9">
    <source>
        <dbReference type="RuleBase" id="RU003691"/>
    </source>
</evidence>
<dbReference type="SUPFAM" id="SSF51905">
    <property type="entry name" value="FAD/NAD(P)-binding domain"/>
    <property type="match status" value="1"/>
</dbReference>
<proteinExistence type="inferred from homology"/>
<dbReference type="Pfam" id="PF09335">
    <property type="entry name" value="VTT_dom"/>
    <property type="match status" value="1"/>
</dbReference>
<organism evidence="14 15">
    <name type="scientific">Cyanobium gracile UHCC 0139</name>
    <dbReference type="NCBI Taxonomy" id="3110308"/>
    <lineage>
        <taxon>Bacteria</taxon>
        <taxon>Bacillati</taxon>
        <taxon>Cyanobacteriota</taxon>
        <taxon>Cyanophyceae</taxon>
        <taxon>Synechococcales</taxon>
        <taxon>Prochlorococcaceae</taxon>
        <taxon>Cyanobium</taxon>
    </lineage>
</organism>
<evidence type="ECO:0000259" key="13">
    <source>
        <dbReference type="Pfam" id="PF09335"/>
    </source>
</evidence>
<feature type="domain" description="FAD/NAD(P)-binding" evidence="12">
    <location>
        <begin position="246"/>
        <end position="572"/>
    </location>
</feature>
<keyword evidence="7" id="KW-1015">Disulfide bond</keyword>
<evidence type="ECO:0000256" key="5">
    <source>
        <dbReference type="ARBA" id="ARBA00022857"/>
    </source>
</evidence>
<dbReference type="PRINTS" id="PR00368">
    <property type="entry name" value="FADPNR"/>
</dbReference>
<keyword evidence="15" id="KW-1185">Reference proteome</keyword>
<keyword evidence="8 9" id="KW-0676">Redox-active center</keyword>
<feature type="transmembrane region" description="Helical" evidence="10">
    <location>
        <begin position="246"/>
        <end position="264"/>
    </location>
</feature>
<dbReference type="InterPro" id="IPR036188">
    <property type="entry name" value="FAD/NAD-bd_sf"/>
</dbReference>
<evidence type="ECO:0000259" key="12">
    <source>
        <dbReference type="Pfam" id="PF07992"/>
    </source>
</evidence>
<dbReference type="Gene3D" id="3.50.50.60">
    <property type="entry name" value="FAD/NAD(P)-binding domain"/>
    <property type="match status" value="2"/>
</dbReference>
<dbReference type="Pfam" id="PF07992">
    <property type="entry name" value="Pyr_redox_2"/>
    <property type="match status" value="1"/>
</dbReference>
<evidence type="ECO:0000256" key="4">
    <source>
        <dbReference type="ARBA" id="ARBA00022827"/>
    </source>
</evidence>
<dbReference type="SUPFAM" id="SSF55424">
    <property type="entry name" value="FAD/NAD-linked reductases, dimerisation (C-terminal) domain"/>
    <property type="match status" value="1"/>
</dbReference>
<evidence type="ECO:0000256" key="3">
    <source>
        <dbReference type="ARBA" id="ARBA00022630"/>
    </source>
</evidence>
<feature type="domain" description="Pyridine nucleotide-disulphide oxidoreductase dimerisation" evidence="11">
    <location>
        <begin position="594"/>
        <end position="700"/>
    </location>
</feature>
<evidence type="ECO:0000256" key="10">
    <source>
        <dbReference type="SAM" id="Phobius"/>
    </source>
</evidence>
<dbReference type="InterPro" id="IPR032816">
    <property type="entry name" value="VTT_dom"/>
</dbReference>
<evidence type="ECO:0000256" key="6">
    <source>
        <dbReference type="ARBA" id="ARBA00023002"/>
    </source>
</evidence>
<protein>
    <submittedName>
        <fullName evidence="14">FAD-dependent oxidoreductase</fullName>
    </submittedName>
</protein>
<feature type="transmembrane region" description="Helical" evidence="10">
    <location>
        <begin position="56"/>
        <end position="80"/>
    </location>
</feature>
<evidence type="ECO:0000256" key="8">
    <source>
        <dbReference type="ARBA" id="ARBA00023284"/>
    </source>
</evidence>
<keyword evidence="10" id="KW-1133">Transmembrane helix</keyword>
<keyword evidence="5" id="KW-0521">NADP</keyword>
<evidence type="ECO:0000256" key="1">
    <source>
        <dbReference type="ARBA" id="ARBA00001974"/>
    </source>
</evidence>
<feature type="transmembrane region" description="Helical" evidence="10">
    <location>
        <begin position="151"/>
        <end position="173"/>
    </location>
</feature>
<feature type="transmembrane region" description="Helical" evidence="10">
    <location>
        <begin position="12"/>
        <end position="31"/>
    </location>
</feature>
<keyword evidence="4 9" id="KW-0274">FAD</keyword>
<name>A0ABU5RQJ7_9CYAN</name>
<gene>
    <name evidence="14" type="ORF">VB738_02090</name>
</gene>
<comment type="caution">
    <text evidence="14">The sequence shown here is derived from an EMBL/GenBank/DDBJ whole genome shotgun (WGS) entry which is preliminary data.</text>
</comment>
<evidence type="ECO:0000256" key="2">
    <source>
        <dbReference type="ARBA" id="ARBA00007532"/>
    </source>
</evidence>
<dbReference type="PRINTS" id="PR00411">
    <property type="entry name" value="PNDRDTASEI"/>
</dbReference>
<comment type="similarity">
    <text evidence="2 9">Belongs to the class-I pyridine nucleotide-disulfide oxidoreductase family.</text>
</comment>
<dbReference type="InterPro" id="IPR004099">
    <property type="entry name" value="Pyr_nucl-diS_OxRdtase_dimer"/>
</dbReference>
<dbReference type="PROSITE" id="PS00076">
    <property type="entry name" value="PYRIDINE_REDOX_1"/>
    <property type="match status" value="1"/>
</dbReference>
<dbReference type="PANTHER" id="PTHR43014:SF2">
    <property type="entry name" value="MERCURIC REDUCTASE"/>
    <property type="match status" value="1"/>
</dbReference>
<feature type="transmembrane region" description="Helical" evidence="10">
    <location>
        <begin position="207"/>
        <end position="225"/>
    </location>
</feature>
<evidence type="ECO:0000256" key="7">
    <source>
        <dbReference type="ARBA" id="ARBA00023157"/>
    </source>
</evidence>
<sequence>MAPPLSPSRWRQLLLIAAIALVVVLFFALGLHRQLTLEALQAAHGALLEQRRQAPLLVAGAYLILYVLVAALSLPGAAVLTLAGGALFGVGLGTLLVSFASSIGALLAFLVARTLLRGPVRRRFARQLAPIEAGVARDGVLYLLSLRLAPVFPFFLVNLLMALTPIRAASFYLTSQIGMLPGTFVYVNAGTQLAQLRGIGGILSPPLLGSLLLLALFPWLAKAALGRWQTWRLYRRWPRPRRFDRNLIVIGAGAAGLVTSYIAATVKARVTLVERGAMGGDCLNTGCVPSKALISSARLAARLRRADRYGLEPQEPRLNLRRVLERVAAKVAAVAPHDSVERYEGLGVEVLRGQARLLDPWTVAIRSDAGSEQRLTARAIVLATGAEPVRPDWPGSEAVPLLTSETVWDWLAQCPLERPRLAVLGGGPIACELAQALAQLGLPITQIQRSDRLLRKEDADVAAEVRQALEEDGVTLHLDTEVLGFERDPAPGGAVTVLVRQGERRERIACDAVLCALGRRARLQGYGLEELGIPTGATITTNAFLQTLYPNIYAAGDVAGPFQFTHTAAHQAWYAAVNALFGQLRSFQVDNRVIPRTTFTDPEVATVGLTEAEASARGLAVEVTRFPLHELDRAIVESAERGFVKVLTSPGSDRILGATIVGEHAGELLAEIVLAMKWGLGLGKIFGTIHAYPTLAEASKYTAAAWKKQRVPQHLLPWLRRYHAWRRRG</sequence>
<dbReference type="PANTHER" id="PTHR43014">
    <property type="entry name" value="MERCURIC REDUCTASE"/>
    <property type="match status" value="1"/>
</dbReference>
<evidence type="ECO:0000313" key="14">
    <source>
        <dbReference type="EMBL" id="MEA5390043.1"/>
    </source>
</evidence>
<keyword evidence="10" id="KW-0472">Membrane</keyword>
<comment type="cofactor">
    <cofactor evidence="1">
        <name>FAD</name>
        <dbReference type="ChEBI" id="CHEBI:57692"/>
    </cofactor>
</comment>
<dbReference type="Pfam" id="PF02852">
    <property type="entry name" value="Pyr_redox_dim"/>
    <property type="match status" value="1"/>
</dbReference>